<sequence>MTAASPGVVRRWVFPILRILVFAAIGVALVKLAFFNGATSGSDQIVPTGAVSDPVTTVHTGSIHNDVSLSATVFPDAAVPVRASVTGEITKVSATAGQHVDGGTALVTIKQTIESTGTVTKNQTTTDPDTGEVTTTPITEPAPPVIKYVVVPAGAAGTLSSLTALVGQEVAVGDVLAQVAPPTFNVSGTIAAVDQYRLLSKPTEAQVTISGGPEPFTCTGLTISAPLAGSTGGAGDSSAPAGDTSADSSGSPATGGPTVRCAVPADTTVFAGLAAKVKISAGSADDALLVPATAVEGAGAAGTVYLPGADGAAPTPAKVQLGIFDGTSVQIVSGLKKGDEILEFVPSKSDEQHAAQAGFGG</sequence>
<dbReference type="GO" id="GO:0015562">
    <property type="term" value="F:efflux transmembrane transporter activity"/>
    <property type="evidence" value="ECO:0007669"/>
    <property type="project" value="TreeGrafter"/>
</dbReference>
<accession>A0A387C0Y8</accession>
<name>A0A387C0Y8_9MICO</name>
<evidence type="ECO:0000313" key="3">
    <source>
        <dbReference type="EMBL" id="AYG04191.1"/>
    </source>
</evidence>
<dbReference type="AlphaFoldDB" id="A0A387C0Y8"/>
<feature type="compositionally biased region" description="Low complexity" evidence="1">
    <location>
        <begin position="124"/>
        <end position="137"/>
    </location>
</feature>
<keyword evidence="2" id="KW-0812">Transmembrane</keyword>
<keyword evidence="2" id="KW-0472">Membrane</keyword>
<feature type="region of interest" description="Disordered" evidence="1">
    <location>
        <begin position="229"/>
        <end position="259"/>
    </location>
</feature>
<dbReference type="PANTHER" id="PTHR30469">
    <property type="entry name" value="MULTIDRUG RESISTANCE PROTEIN MDTA"/>
    <property type="match status" value="1"/>
</dbReference>
<dbReference type="GO" id="GO:1990281">
    <property type="term" value="C:efflux pump complex"/>
    <property type="evidence" value="ECO:0007669"/>
    <property type="project" value="TreeGrafter"/>
</dbReference>
<organism evidence="3 4">
    <name type="scientific">Gryllotalpicola protaetiae</name>
    <dbReference type="NCBI Taxonomy" id="2419771"/>
    <lineage>
        <taxon>Bacteria</taxon>
        <taxon>Bacillati</taxon>
        <taxon>Actinomycetota</taxon>
        <taxon>Actinomycetes</taxon>
        <taxon>Micrococcales</taxon>
        <taxon>Microbacteriaceae</taxon>
        <taxon>Gryllotalpicola</taxon>
    </lineage>
</organism>
<dbReference type="Gene3D" id="2.40.420.20">
    <property type="match status" value="1"/>
</dbReference>
<feature type="region of interest" description="Disordered" evidence="1">
    <location>
        <begin position="118"/>
        <end position="139"/>
    </location>
</feature>
<dbReference type="EMBL" id="CP032624">
    <property type="protein sequence ID" value="AYG04191.1"/>
    <property type="molecule type" value="Genomic_DNA"/>
</dbReference>
<keyword evidence="4" id="KW-1185">Reference proteome</keyword>
<gene>
    <name evidence="3" type="ORF">D7I44_12050</name>
</gene>
<protein>
    <submittedName>
        <fullName evidence="3">Efflux RND transporter periplasmic adaptor subunit</fullName>
    </submittedName>
</protein>
<evidence type="ECO:0000256" key="1">
    <source>
        <dbReference type="SAM" id="MobiDB-lite"/>
    </source>
</evidence>
<dbReference type="KEGG" id="gry:D7I44_12050"/>
<evidence type="ECO:0000256" key="2">
    <source>
        <dbReference type="SAM" id="Phobius"/>
    </source>
</evidence>
<feature type="compositionally biased region" description="Low complexity" evidence="1">
    <location>
        <begin position="236"/>
        <end position="257"/>
    </location>
</feature>
<evidence type="ECO:0000313" key="4">
    <source>
        <dbReference type="Proteomes" id="UP000275069"/>
    </source>
</evidence>
<feature type="transmembrane region" description="Helical" evidence="2">
    <location>
        <begin position="12"/>
        <end position="34"/>
    </location>
</feature>
<dbReference type="Proteomes" id="UP000275069">
    <property type="component" value="Chromosome"/>
</dbReference>
<proteinExistence type="predicted"/>
<dbReference type="PANTHER" id="PTHR30469:SF33">
    <property type="entry name" value="SLR1207 PROTEIN"/>
    <property type="match status" value="1"/>
</dbReference>
<reference evidence="3 4" key="1">
    <citation type="submission" date="2018-09" db="EMBL/GenBank/DDBJ databases">
        <title>Genome sequencing of strain 2DFW10M-5.</title>
        <authorList>
            <person name="Heo J."/>
            <person name="Kim S.-J."/>
            <person name="Kwon S.-W."/>
        </authorList>
    </citation>
    <scope>NUCLEOTIDE SEQUENCE [LARGE SCALE GENOMIC DNA]</scope>
    <source>
        <strain evidence="3 4">2DFW10M-5</strain>
    </source>
</reference>
<dbReference type="OrthoDB" id="4401807at2"/>
<keyword evidence="2" id="KW-1133">Transmembrane helix</keyword>
<dbReference type="RefSeq" id="WP_120789721.1">
    <property type="nucleotide sequence ID" value="NZ_CP032624.1"/>
</dbReference>